<evidence type="ECO:0000259" key="2">
    <source>
        <dbReference type="Pfam" id="PF02782"/>
    </source>
</evidence>
<dbReference type="GO" id="GO:0005975">
    <property type="term" value="P:carbohydrate metabolic process"/>
    <property type="evidence" value="ECO:0007669"/>
    <property type="project" value="InterPro"/>
</dbReference>
<evidence type="ECO:0000313" key="3">
    <source>
        <dbReference type="EMBL" id="KUN84049.1"/>
    </source>
</evidence>
<reference evidence="3 4" key="1">
    <citation type="submission" date="2015-10" db="EMBL/GenBank/DDBJ databases">
        <title>Draft genome sequence of Streptomyces griseoruber DSM 40281, type strain for the species Streptomyces griseoruber.</title>
        <authorList>
            <person name="Ruckert C."/>
            <person name="Winkler A."/>
            <person name="Kalinowski J."/>
            <person name="Kampfer P."/>
            <person name="Glaeser S."/>
        </authorList>
    </citation>
    <scope>NUCLEOTIDE SEQUENCE [LARGE SCALE GENOMIC DNA]</scope>
    <source>
        <strain evidence="3 4">DSM 40281</strain>
    </source>
</reference>
<feature type="domain" description="Carbohydrate kinase FGGY C-terminal" evidence="2">
    <location>
        <begin position="2"/>
        <end position="70"/>
    </location>
</feature>
<dbReference type="GO" id="GO:0016301">
    <property type="term" value="F:kinase activity"/>
    <property type="evidence" value="ECO:0007669"/>
    <property type="project" value="InterPro"/>
</dbReference>
<dbReference type="AlphaFoldDB" id="A0A101T1S4"/>
<dbReference type="InterPro" id="IPR043129">
    <property type="entry name" value="ATPase_NBD"/>
</dbReference>
<gene>
    <name evidence="3" type="ORF">AQJ64_16480</name>
</gene>
<keyword evidence="4" id="KW-1185">Reference proteome</keyword>
<dbReference type="Proteomes" id="UP000052982">
    <property type="component" value="Unassembled WGS sequence"/>
</dbReference>
<name>A0A101T1S4_9ACTN</name>
<dbReference type="Pfam" id="PF02782">
    <property type="entry name" value="FGGY_C"/>
    <property type="match status" value="1"/>
</dbReference>
<dbReference type="InterPro" id="IPR018485">
    <property type="entry name" value="FGGY_C"/>
</dbReference>
<comment type="caution">
    <text evidence="3">The sequence shown here is derived from an EMBL/GenBank/DDBJ whole genome shotgun (WGS) entry which is preliminary data.</text>
</comment>
<evidence type="ECO:0000256" key="1">
    <source>
        <dbReference type="SAM" id="MobiDB-lite"/>
    </source>
</evidence>
<dbReference type="SUPFAM" id="SSF53067">
    <property type="entry name" value="Actin-like ATPase domain"/>
    <property type="match status" value="1"/>
</dbReference>
<protein>
    <recommendedName>
        <fullName evidence="2">Carbohydrate kinase FGGY C-terminal domain-containing protein</fullName>
    </recommendedName>
</protein>
<feature type="region of interest" description="Disordered" evidence="1">
    <location>
        <begin position="138"/>
        <end position="165"/>
    </location>
</feature>
<dbReference type="STRING" id="1943.AQJ64_16480"/>
<evidence type="ECO:0000313" key="4">
    <source>
        <dbReference type="Proteomes" id="UP000052982"/>
    </source>
</evidence>
<accession>A0A101T1S4</accession>
<organism evidence="3 4">
    <name type="scientific">Streptomyces griseoruber</name>
    <dbReference type="NCBI Taxonomy" id="1943"/>
    <lineage>
        <taxon>Bacteria</taxon>
        <taxon>Bacillati</taxon>
        <taxon>Actinomycetota</taxon>
        <taxon>Actinomycetes</taxon>
        <taxon>Kitasatosporales</taxon>
        <taxon>Streptomycetaceae</taxon>
        <taxon>Streptomyces</taxon>
    </lineage>
</organism>
<feature type="compositionally biased region" description="Basic residues" evidence="1">
    <location>
        <begin position="138"/>
        <end position="148"/>
    </location>
</feature>
<sequence>MIEGVGQQLALVRDSLVAAGAPITSVRATGGALRSSPWAETVAAALETPLEITDDTAGSGFGAAIVGRRALGAVSHLCALPADVWARPYRTVSPDPAAVRTAARARPLVERCYEMLRGLSVQRRRPWRRCPGAVTVRWRRRSHRPHPPGRRDGTGGRPLDARPSQ</sequence>
<dbReference type="Gene3D" id="3.30.420.40">
    <property type="match status" value="1"/>
</dbReference>
<dbReference type="EMBL" id="LMWW01000019">
    <property type="protein sequence ID" value="KUN84049.1"/>
    <property type="molecule type" value="Genomic_DNA"/>
</dbReference>
<proteinExistence type="predicted"/>